<proteinExistence type="predicted"/>
<evidence type="ECO:0000313" key="1">
    <source>
        <dbReference type="EMBL" id="CCX07212.1"/>
    </source>
</evidence>
<keyword evidence="2" id="KW-1185">Reference proteome</keyword>
<accession>U4KYB3</accession>
<name>U4KYB3_PYROM</name>
<sequence>MISKKGGYGKPRLISRIGTQCFQSAVL</sequence>
<dbReference type="Proteomes" id="UP000018144">
    <property type="component" value="Unassembled WGS sequence"/>
</dbReference>
<dbReference type="AlphaFoldDB" id="U4KYB3"/>
<organism evidence="1 2">
    <name type="scientific">Pyronema omphalodes (strain CBS 100304)</name>
    <name type="common">Pyronema confluens</name>
    <dbReference type="NCBI Taxonomy" id="1076935"/>
    <lineage>
        <taxon>Eukaryota</taxon>
        <taxon>Fungi</taxon>
        <taxon>Dikarya</taxon>
        <taxon>Ascomycota</taxon>
        <taxon>Pezizomycotina</taxon>
        <taxon>Pezizomycetes</taxon>
        <taxon>Pezizales</taxon>
        <taxon>Pyronemataceae</taxon>
        <taxon>Pyronema</taxon>
    </lineage>
</organism>
<protein>
    <submittedName>
        <fullName evidence="1">Uncharacterized protein</fullName>
    </submittedName>
</protein>
<reference evidence="1 2" key="1">
    <citation type="journal article" date="2013" name="PLoS Genet.">
        <title>The genome and development-dependent transcriptomes of Pyronema confluens: a window into fungal evolution.</title>
        <authorList>
            <person name="Traeger S."/>
            <person name="Altegoer F."/>
            <person name="Freitag M."/>
            <person name="Gabaldon T."/>
            <person name="Kempken F."/>
            <person name="Kumar A."/>
            <person name="Marcet-Houben M."/>
            <person name="Poggeler S."/>
            <person name="Stajich J.E."/>
            <person name="Nowrousian M."/>
        </authorList>
    </citation>
    <scope>NUCLEOTIDE SEQUENCE [LARGE SCALE GENOMIC DNA]</scope>
    <source>
        <strain evidence="2">CBS 100304</strain>
        <tissue evidence="1">Vegetative mycelium</tissue>
    </source>
</reference>
<gene>
    <name evidence="1" type="ORF">PCON_06801</name>
</gene>
<dbReference type="EMBL" id="HF935343">
    <property type="protein sequence ID" value="CCX07212.1"/>
    <property type="molecule type" value="Genomic_DNA"/>
</dbReference>
<evidence type="ECO:0000313" key="2">
    <source>
        <dbReference type="Proteomes" id="UP000018144"/>
    </source>
</evidence>